<feature type="non-terminal residue" evidence="2">
    <location>
        <position position="1"/>
    </location>
</feature>
<name>A0A6J4QGS0_9BURK</name>
<sequence length="51" mass="5487">ARTGPRAGLKRHCRRAPAPSKPAAGRCPGRARRARTTARARPTCASRTRHG</sequence>
<evidence type="ECO:0000256" key="1">
    <source>
        <dbReference type="SAM" id="MobiDB-lite"/>
    </source>
</evidence>
<feature type="region of interest" description="Disordered" evidence="1">
    <location>
        <begin position="1"/>
        <end position="51"/>
    </location>
</feature>
<evidence type="ECO:0000313" key="2">
    <source>
        <dbReference type="EMBL" id="CAA9441494.1"/>
    </source>
</evidence>
<reference evidence="2" key="1">
    <citation type="submission" date="2020-02" db="EMBL/GenBank/DDBJ databases">
        <authorList>
            <person name="Meier V. D."/>
        </authorList>
    </citation>
    <scope>NUCLEOTIDE SEQUENCE</scope>
    <source>
        <strain evidence="2">AVDCRST_MAG51</strain>
    </source>
</reference>
<protein>
    <submittedName>
        <fullName evidence="2">Uncharacterized protein</fullName>
    </submittedName>
</protein>
<dbReference type="EMBL" id="CADCUX010000716">
    <property type="protein sequence ID" value="CAA9441494.1"/>
    <property type="molecule type" value="Genomic_DNA"/>
</dbReference>
<dbReference type="AlphaFoldDB" id="A0A6J4QGS0"/>
<organism evidence="2">
    <name type="scientific">uncultured Ramlibacter sp</name>
    <dbReference type="NCBI Taxonomy" id="260755"/>
    <lineage>
        <taxon>Bacteria</taxon>
        <taxon>Pseudomonadati</taxon>
        <taxon>Pseudomonadota</taxon>
        <taxon>Betaproteobacteria</taxon>
        <taxon>Burkholderiales</taxon>
        <taxon>Comamonadaceae</taxon>
        <taxon>Ramlibacter</taxon>
        <taxon>environmental samples</taxon>
    </lineage>
</organism>
<feature type="compositionally biased region" description="Low complexity" evidence="1">
    <location>
        <begin position="39"/>
        <end position="51"/>
    </location>
</feature>
<accession>A0A6J4QGS0</accession>
<proteinExistence type="predicted"/>
<feature type="compositionally biased region" description="Basic residues" evidence="1">
    <location>
        <begin position="29"/>
        <end position="38"/>
    </location>
</feature>
<gene>
    <name evidence="2" type="ORF">AVDCRST_MAG51-3327</name>
</gene>
<feature type="non-terminal residue" evidence="2">
    <location>
        <position position="51"/>
    </location>
</feature>